<evidence type="ECO:0000256" key="4">
    <source>
        <dbReference type="ARBA" id="ARBA00023157"/>
    </source>
</evidence>
<reference evidence="11" key="1">
    <citation type="submission" date="2022-01" db="UniProtKB">
        <authorList>
            <consortium name="EnsemblMetazoa"/>
        </authorList>
    </citation>
    <scope>IDENTIFICATION</scope>
</reference>
<feature type="compositionally biased region" description="Basic and acidic residues" evidence="6">
    <location>
        <begin position="2175"/>
        <end position="2201"/>
    </location>
</feature>
<dbReference type="Gene3D" id="3.30.70.960">
    <property type="entry name" value="SEA domain"/>
    <property type="match status" value="1"/>
</dbReference>
<feature type="compositionally biased region" description="Polar residues" evidence="6">
    <location>
        <begin position="1853"/>
        <end position="1885"/>
    </location>
</feature>
<evidence type="ECO:0000256" key="2">
    <source>
        <dbReference type="ARBA" id="ARBA00022729"/>
    </source>
</evidence>
<feature type="compositionally biased region" description="Polar residues" evidence="6">
    <location>
        <begin position="3270"/>
        <end position="3280"/>
    </location>
</feature>
<feature type="compositionally biased region" description="Low complexity" evidence="6">
    <location>
        <begin position="1611"/>
        <end position="1629"/>
    </location>
</feature>
<dbReference type="RefSeq" id="XP_014245169.1">
    <property type="nucleotide sequence ID" value="XM_014389683.2"/>
</dbReference>
<proteinExistence type="predicted"/>
<feature type="compositionally biased region" description="Polar residues" evidence="6">
    <location>
        <begin position="3118"/>
        <end position="3128"/>
    </location>
</feature>
<dbReference type="GO" id="GO:0005509">
    <property type="term" value="F:calcium ion binding"/>
    <property type="evidence" value="ECO:0007669"/>
    <property type="project" value="InterPro"/>
</dbReference>
<evidence type="ECO:0000313" key="12">
    <source>
        <dbReference type="Proteomes" id="UP000494040"/>
    </source>
</evidence>
<dbReference type="PROSITE" id="PS00022">
    <property type="entry name" value="EGF_1"/>
    <property type="match status" value="1"/>
</dbReference>
<feature type="region of interest" description="Disordered" evidence="6">
    <location>
        <begin position="4061"/>
        <end position="4169"/>
    </location>
</feature>
<feature type="region of interest" description="Disordered" evidence="6">
    <location>
        <begin position="4897"/>
        <end position="4938"/>
    </location>
</feature>
<dbReference type="Pfam" id="PF07645">
    <property type="entry name" value="EGF_CA"/>
    <property type="match status" value="1"/>
</dbReference>
<feature type="region of interest" description="Disordered" evidence="6">
    <location>
        <begin position="3972"/>
        <end position="4037"/>
    </location>
</feature>
<feature type="compositionally biased region" description="Low complexity" evidence="6">
    <location>
        <begin position="1469"/>
        <end position="1488"/>
    </location>
</feature>
<evidence type="ECO:0000256" key="3">
    <source>
        <dbReference type="ARBA" id="ARBA00022737"/>
    </source>
</evidence>
<feature type="region of interest" description="Disordered" evidence="6">
    <location>
        <begin position="3118"/>
        <end position="3138"/>
    </location>
</feature>
<feature type="compositionally biased region" description="Low complexity" evidence="6">
    <location>
        <begin position="1335"/>
        <end position="1359"/>
    </location>
</feature>
<keyword evidence="1 5" id="KW-0245">EGF-like domain</keyword>
<feature type="compositionally biased region" description="Acidic residues" evidence="6">
    <location>
        <begin position="1683"/>
        <end position="1709"/>
    </location>
</feature>
<feature type="compositionally biased region" description="Acidic residues" evidence="6">
    <location>
        <begin position="502"/>
        <end position="511"/>
    </location>
</feature>
<feature type="region of interest" description="Disordered" evidence="6">
    <location>
        <begin position="2336"/>
        <end position="2364"/>
    </location>
</feature>
<organism evidence="11 12">
    <name type="scientific">Cimex lectularius</name>
    <name type="common">Bed bug</name>
    <name type="synonym">Acanthia lectularia</name>
    <dbReference type="NCBI Taxonomy" id="79782"/>
    <lineage>
        <taxon>Eukaryota</taxon>
        <taxon>Metazoa</taxon>
        <taxon>Ecdysozoa</taxon>
        <taxon>Arthropoda</taxon>
        <taxon>Hexapoda</taxon>
        <taxon>Insecta</taxon>
        <taxon>Pterygota</taxon>
        <taxon>Neoptera</taxon>
        <taxon>Paraneoptera</taxon>
        <taxon>Hemiptera</taxon>
        <taxon>Heteroptera</taxon>
        <taxon>Panheteroptera</taxon>
        <taxon>Cimicomorpha</taxon>
        <taxon>Cimicidae</taxon>
        <taxon>Cimex</taxon>
    </lineage>
</organism>
<evidence type="ECO:0000256" key="5">
    <source>
        <dbReference type="PROSITE-ProRule" id="PRU00076"/>
    </source>
</evidence>
<evidence type="ECO:0000259" key="9">
    <source>
        <dbReference type="PROSITE" id="PS50024"/>
    </source>
</evidence>
<feature type="region of interest" description="Disordered" evidence="6">
    <location>
        <begin position="1572"/>
        <end position="1901"/>
    </location>
</feature>
<feature type="compositionally biased region" description="Polar residues" evidence="6">
    <location>
        <begin position="3289"/>
        <end position="3312"/>
    </location>
</feature>
<feature type="region of interest" description="Disordered" evidence="6">
    <location>
        <begin position="3270"/>
        <end position="3312"/>
    </location>
</feature>
<dbReference type="SUPFAM" id="SSF57184">
    <property type="entry name" value="Growth factor receptor domain"/>
    <property type="match status" value="1"/>
</dbReference>
<dbReference type="PROSITE" id="PS00010">
    <property type="entry name" value="ASX_HYDROXYL"/>
    <property type="match status" value="1"/>
</dbReference>
<keyword evidence="12" id="KW-1185">Reference proteome</keyword>
<feature type="region of interest" description="Disordered" evidence="6">
    <location>
        <begin position="4835"/>
        <end position="4862"/>
    </location>
</feature>
<dbReference type="Gene3D" id="2.10.25.10">
    <property type="entry name" value="Laminin"/>
    <property type="match status" value="1"/>
</dbReference>
<dbReference type="InterPro" id="IPR018097">
    <property type="entry name" value="EGF_Ca-bd_CS"/>
</dbReference>
<dbReference type="GeneID" id="106664205"/>
<dbReference type="OrthoDB" id="10040649at2759"/>
<feature type="compositionally biased region" description="Polar residues" evidence="6">
    <location>
        <begin position="1516"/>
        <end position="1531"/>
    </location>
</feature>
<feature type="compositionally biased region" description="Polar residues" evidence="6">
    <location>
        <begin position="3981"/>
        <end position="3991"/>
    </location>
</feature>
<feature type="region of interest" description="Disordered" evidence="6">
    <location>
        <begin position="3470"/>
        <end position="3539"/>
    </location>
</feature>
<dbReference type="KEGG" id="clec:106664205"/>
<evidence type="ECO:0000256" key="8">
    <source>
        <dbReference type="SAM" id="SignalP"/>
    </source>
</evidence>
<feature type="compositionally biased region" description="Polar residues" evidence="6">
    <location>
        <begin position="1427"/>
        <end position="1466"/>
    </location>
</feature>
<keyword evidence="7" id="KW-0812">Transmembrane</keyword>
<feature type="region of interest" description="Disordered" evidence="6">
    <location>
        <begin position="572"/>
        <end position="644"/>
    </location>
</feature>
<dbReference type="PROSITE" id="PS01187">
    <property type="entry name" value="EGF_CA"/>
    <property type="match status" value="1"/>
</dbReference>
<dbReference type="PROSITE" id="PS50024">
    <property type="entry name" value="SEA"/>
    <property type="match status" value="1"/>
</dbReference>
<feature type="region of interest" description="Disordered" evidence="6">
    <location>
        <begin position="1331"/>
        <end position="1531"/>
    </location>
</feature>
<feature type="compositionally biased region" description="Pro residues" evidence="6">
    <location>
        <begin position="3492"/>
        <end position="3510"/>
    </location>
</feature>
<feature type="region of interest" description="Disordered" evidence="6">
    <location>
        <begin position="2617"/>
        <end position="2746"/>
    </location>
</feature>
<feature type="compositionally biased region" description="Basic residues" evidence="6">
    <location>
        <begin position="1886"/>
        <end position="1895"/>
    </location>
</feature>
<feature type="compositionally biased region" description="Basic and acidic residues" evidence="6">
    <location>
        <begin position="2668"/>
        <end position="2686"/>
    </location>
</feature>
<evidence type="ECO:0000259" key="10">
    <source>
        <dbReference type="PROSITE" id="PS50026"/>
    </source>
</evidence>
<protein>
    <submittedName>
        <fullName evidence="11">Uncharacterized protein</fullName>
    </submittedName>
</protein>
<feature type="chain" id="PRO_5035277847" evidence="8">
    <location>
        <begin position="24"/>
        <end position="5074"/>
    </location>
</feature>
<keyword evidence="4" id="KW-1015">Disulfide bond</keyword>
<dbReference type="OMA" id="NDEANTM"/>
<feature type="domain" description="EGF-like" evidence="10">
    <location>
        <begin position="4662"/>
        <end position="4701"/>
    </location>
</feature>
<feature type="region of interest" description="Disordered" evidence="6">
    <location>
        <begin position="465"/>
        <end position="519"/>
    </location>
</feature>
<dbReference type="InterPro" id="IPR036364">
    <property type="entry name" value="SEA_dom_sf"/>
</dbReference>
<dbReference type="PANTHER" id="PTHR39072:SF2">
    <property type="match status" value="1"/>
</dbReference>
<dbReference type="PROSITE" id="PS50026">
    <property type="entry name" value="EGF_3"/>
    <property type="match status" value="1"/>
</dbReference>
<keyword evidence="7" id="KW-1133">Transmembrane helix</keyword>
<dbReference type="SMART" id="SM00179">
    <property type="entry name" value="EGF_CA"/>
    <property type="match status" value="1"/>
</dbReference>
<dbReference type="InterPro" id="IPR009030">
    <property type="entry name" value="Growth_fac_rcpt_cys_sf"/>
</dbReference>
<dbReference type="InterPro" id="IPR049883">
    <property type="entry name" value="NOTCH1_EGF-like"/>
</dbReference>
<comment type="caution">
    <text evidence="5">Lacks conserved residue(s) required for the propagation of feature annotation.</text>
</comment>
<feature type="compositionally biased region" description="Polar residues" evidence="6">
    <location>
        <begin position="2635"/>
        <end position="2667"/>
    </location>
</feature>
<dbReference type="FunFam" id="2.10.25.10:FF:000038">
    <property type="entry name" value="Fibrillin 2"/>
    <property type="match status" value="1"/>
</dbReference>
<feature type="region of interest" description="Disordered" evidence="6">
    <location>
        <begin position="2381"/>
        <end position="2406"/>
    </location>
</feature>
<dbReference type="SMART" id="SM00181">
    <property type="entry name" value="EGF"/>
    <property type="match status" value="2"/>
</dbReference>
<feature type="region of interest" description="Disordered" evidence="6">
    <location>
        <begin position="2575"/>
        <end position="2604"/>
    </location>
</feature>
<feature type="transmembrane region" description="Helical" evidence="7">
    <location>
        <begin position="4752"/>
        <end position="4774"/>
    </location>
</feature>
<accession>A0A8I6RN28</accession>
<keyword evidence="2 8" id="KW-0732">Signal</keyword>
<keyword evidence="7" id="KW-0472">Membrane</keyword>
<dbReference type="CDD" id="cd00054">
    <property type="entry name" value="EGF_CA"/>
    <property type="match status" value="1"/>
</dbReference>
<feature type="region of interest" description="Disordered" evidence="6">
    <location>
        <begin position="887"/>
        <end position="916"/>
    </location>
</feature>
<keyword evidence="3" id="KW-0677">Repeat</keyword>
<evidence type="ECO:0000256" key="7">
    <source>
        <dbReference type="SAM" id="Phobius"/>
    </source>
</evidence>
<feature type="region of interest" description="Disordered" evidence="6">
    <location>
        <begin position="2153"/>
        <end position="2213"/>
    </location>
</feature>
<feature type="region of interest" description="Disordered" evidence="6">
    <location>
        <begin position="350"/>
        <end position="388"/>
    </location>
</feature>
<dbReference type="InterPro" id="IPR001881">
    <property type="entry name" value="EGF-like_Ca-bd_dom"/>
</dbReference>
<dbReference type="Proteomes" id="UP000494040">
    <property type="component" value="Unassembled WGS sequence"/>
</dbReference>
<feature type="domain" description="SEA" evidence="9">
    <location>
        <begin position="4538"/>
        <end position="4665"/>
    </location>
</feature>
<feature type="compositionally biased region" description="Low complexity" evidence="6">
    <location>
        <begin position="1710"/>
        <end position="1722"/>
    </location>
</feature>
<dbReference type="InterPro" id="IPR000082">
    <property type="entry name" value="SEA_dom"/>
</dbReference>
<evidence type="ECO:0000256" key="1">
    <source>
        <dbReference type="ARBA" id="ARBA00022536"/>
    </source>
</evidence>
<feature type="compositionally biased region" description="Polar residues" evidence="6">
    <location>
        <begin position="572"/>
        <end position="632"/>
    </location>
</feature>
<feature type="compositionally biased region" description="Acidic residues" evidence="6">
    <location>
        <begin position="2698"/>
        <end position="2720"/>
    </location>
</feature>
<name>A0A8I6RN28_CIMLE</name>
<dbReference type="InterPro" id="IPR000152">
    <property type="entry name" value="EGF-type_Asp/Asn_hydroxyl_site"/>
</dbReference>
<dbReference type="InterPro" id="IPR000742">
    <property type="entry name" value="EGF"/>
</dbReference>
<feature type="compositionally biased region" description="Polar residues" evidence="6">
    <location>
        <begin position="1789"/>
        <end position="1819"/>
    </location>
</feature>
<dbReference type="Pfam" id="PF15950">
    <property type="entry name" value="DUF4758"/>
    <property type="match status" value="4"/>
</dbReference>
<feature type="compositionally biased region" description="Polar residues" evidence="6">
    <location>
        <begin position="1120"/>
        <end position="1142"/>
    </location>
</feature>
<feature type="compositionally biased region" description="Polar residues" evidence="6">
    <location>
        <begin position="350"/>
        <end position="373"/>
    </location>
</feature>
<feature type="compositionally biased region" description="Polar residues" evidence="6">
    <location>
        <begin position="905"/>
        <end position="915"/>
    </location>
</feature>
<feature type="region of interest" description="Disordered" evidence="6">
    <location>
        <begin position="3846"/>
        <end position="3874"/>
    </location>
</feature>
<feature type="compositionally biased region" description="Basic and acidic residues" evidence="6">
    <location>
        <begin position="2577"/>
        <end position="2588"/>
    </location>
</feature>
<evidence type="ECO:0000256" key="6">
    <source>
        <dbReference type="SAM" id="MobiDB-lite"/>
    </source>
</evidence>
<feature type="compositionally biased region" description="Low complexity" evidence="6">
    <location>
        <begin position="489"/>
        <end position="501"/>
    </location>
</feature>
<feature type="compositionally biased region" description="Polar residues" evidence="6">
    <location>
        <begin position="2153"/>
        <end position="2165"/>
    </location>
</feature>
<evidence type="ECO:0000313" key="11">
    <source>
        <dbReference type="EnsemblMetazoa" id="XP_014245169.1"/>
    </source>
</evidence>
<dbReference type="EnsemblMetazoa" id="XM_014389683.2">
    <property type="protein sequence ID" value="XP_014245169.1"/>
    <property type="gene ID" value="LOC106664205"/>
</dbReference>
<feature type="region of interest" description="Disordered" evidence="6">
    <location>
        <begin position="5054"/>
        <end position="5074"/>
    </location>
</feature>
<feature type="region of interest" description="Disordered" evidence="6">
    <location>
        <begin position="1120"/>
        <end position="1156"/>
    </location>
</feature>
<feature type="compositionally biased region" description="Polar residues" evidence="6">
    <location>
        <begin position="1494"/>
        <end position="1509"/>
    </location>
</feature>
<dbReference type="PANTHER" id="PTHR39072">
    <property type="entry name" value="RE48511P"/>
    <property type="match status" value="1"/>
</dbReference>
<feature type="compositionally biased region" description="Low complexity" evidence="6">
    <location>
        <begin position="4902"/>
        <end position="4914"/>
    </location>
</feature>
<feature type="compositionally biased region" description="Acidic residues" evidence="6">
    <location>
        <begin position="1373"/>
        <end position="1387"/>
    </location>
</feature>
<sequence length="5074" mass="561115">MLQPRSCWIAAALLLAVLAKGDGEDLLNGSEDGKRWKRETGDVTVLSLEENGRLRDPPVGVLSSTARTFVNNGATTEFATQILGTTVGKTYAKLLSTGSRVFYDSSRQAKDPYLVFPTIPGISPTRSQVQYQTAEPFTPSSQESPTNLPSLNEIKEEPATTLQPKNVISVRKEFSVKKNTEVKPAKVKPNGNLPTVTIKNEFAPSGYSEQVDTIKEPKKSRLGKGLFRGGVQIKNEFQKFDTVTYVGFADFTTTVGNTVIIFMPKTAAANTGPVTSIAGAATLRPEDALHPVVTTVKTFMSHSPAMATKTVTGHNLNVQTSLPTVQADTRASKAYNPVFVTVEQYPTTEEIPTSEHTTAEGTSEFVTEQTTTEQDGHIFDSSEPDMPMEEVTPTEALKLGYTYTTTKTRVFIPGDEPLGLAKSIAVIQASDSTTTYLTSFLFGTIIEGSYTQLTQVVSSTATPKAITPTPVLSKPTITAAETTTEDADTTSTTENPPSTTEQNDDITTEQNEENKNDSDYITKLVPTTVHNTYTYFTTFFIPKGETTSTSVKTREVVSDEIRYVTTAVPQYENTTPPDLNISPTGVTESYQTTTPEEIGSTTEDTPSGSTPQLPTDITTNVNPVTQDYGNPDTTTLEPTTTEKEEEVDIIIRTLYTTYTYLTTFFQESTTSVRSREVVETNVVTSTLDTNNLPEATDPAVAGLFKSIKPTNVVENLSSDKSPEVPSPVEEYKTYTYYTTVFVDGETLIESRTEVVKETINPTSVSQVQYKTVLTDENNVVPKEYQNADGSDEALENKKKPAYGTISRPVFHGSPSSEALVDPKLQSSIDDTYSYDTTMSRNDRVTSTKPFVGKPGERDLLSAREELKKETISDFEDSEYVETIVTDVTSSSSGGNRRKSYEEYESNPNDQVSAESNTEEIEPSFSPTVLLQTSYTTFTYFTTVYKGTSSDVISRLETVTNLVTETVRPTEVETNLSPEEATLPITYFTTFTYWTTLYKGKSTMITSREETVSNIVTPTLSSSTSQSILLTETPLLLETPLSQSVEIIPTSDASQESVSPVSADLPTVFPDQTSEEITATPTSSEVILEPTTYYTTYTYFTTSYIGNDTVINSHLETETNVVTPTASDSQSLQTSEVESSSTVDAVEGESTTTPTPSLQPTGLISTIRSTVINEGLTTLLNTDVYGTYIDGLYAQVLESSSEVVTPTASSAAKLQPTGIVSLNEGKIVDAAGISTTLFTTKAIGTYIDDLYAQVVESTSTVVVDEEKKTANLEAPPSTTMIGSKVFTTGLVRLIEGSVIKDKDVTTFYESRVIGTIIDGRYAQIIESTSSFKSDLPQTTAVSPTSTVPPGSVISPTVTSTAPGPAAIESSLNNENEDKEADGGDDDEDGHFKSRLSFTSKKKQFTPVIRPFSSRPRPTFLPKKKTGDPATTITRTSFTPTVTATPASKTGFGSSRNRFAPSRKSSSAEFRPTTSSSRRYSRPRSSSTPTFGGGRSRSSTKVLPTISSTSARRGGFNYRSTGRPNLPNLSASSSRFRIRPTQANGRFSGSSTLAEDVNINDITGAAAVTEEIEQNTHPGDEEAVTAAPTTSTESPRRANNPLLRFRRPPILQRPSTTTTTTPKPSTTPKRSSLLRRPDSRAGSSYNAPKTRPVPSFTNNRVKQRPAGNLFPPRGLARKQPKEELEEKEENEEDQIDESGDDIQDNEYEGSETAEQTSSTTTEPPRSNRRRSKGFNQVQIRPFTRRPRTKRQASEYGSRGYTARYRRPSTRTTSPDYYYDEVVQEPVKPATRSYSSRSRGQSNYQQNQQKLRPSPTSSTPRHQFTLRERTSQTTANPRLNNFRRPTSSPRRRVSSELTTVSPRQKSSSRSRNPTTEATTFTRGSSRRYNSQRKTTRTNRYRDKNDFDPYVTPAFDGTITVTHKIPTEVTIPVFNGKSTEYKNVITAKPSLEVLGPYQYTSSFGKDGKSTIQLTSEITSTLPNGFMEVTKFLVYETPTTSVTFTPTTLRGRKTSFSHIVPSTIYEVRPEISTVQPDLGNAPLANLLLSQLLLGNLGMPNTVVQTPGTPTTEFKTKTTTYVTTVTSHTSTVLPLTFRGKAITTTIVDSSTQVITATEYLTETIVVTPTAVVAPQITNQLNTLLLPALLQAQLLGNQQKPKNNQQDFLNTKVQDDDDDDIEQRYSKDKDDDLEDERPVRESVEEPVQKSRKKGKIKAPDKPIPTSVVTLYVSGKHPGEFTTLLSTVVGGDESSSLRKREISPKDLKYYKIEASKLPQLGSSFSDDLSNYVTPVLDEVVIESSEIETQSLESVIGDVSKYLSSSYKDDRIQYSTTGHFLLKGLAESAPDQRKASSRSDAPLRRKRQIEQDQPKRKLIRIKVPIVRAKPVREEDEDDYDSTTEQATRQSPTEYFFEEPTTERNVKRVRVAKKRISEMVGGETPKRRIVVTRRRPIDPIEVEPTEYIKETEESPRPLHETIQPKRRRILKTKKRLVTQDSGFTEPTQRRRITITKKRPLQTEDIQSSPVLDMSTLYNYQYSIPSEEGKASVMVSQVFMSGPDSVYLAPNMEDKIKEILNEPSFELESGKTENERESASSHAGQPKIVRPVKPTVIRGDTLYRETTKYVESETEHAPTTPFEEQYVQSTPQDSEQRPTTEPNVFEENVTTQPDSANGTEDRQPESDVDTKERKTESDDKEEQQPESYDATEEEPEEEEEPDTYEEYEDFEPTQTPESKDEYEEEQEAVTENQEEKFELDPTFVTIFPYDDVTEDVTQTVVPTTEYETVTKTLTTTRLRTYTYVVTRVSGSEQIITSSTSVKPDVKTVTVTETVPVTPTATANTEIGRGLYVVEPRYNLATKVMSNGVEVIVAGGKSTLPGSPQLRVIPSGLAKPITLAPSTLTDHMMMLLPQESQKPHNDFITKTYMTTYTYLTTFAQEGSTVVSSREKVVSNVVTEEVNPSKTRPVDHFTLTSSPELMTGVYHTTYTYLNTLVDGELPLVVTSKKTVSNTVTEQSNFIQPSELPVQDTNTYLSTVAYTKTLSEGDEMKVVSTEDVLTQVVITESDYLPSSLSEEIRPTAITTDVTKTYFATYTYFKTKVEDGKTIVNTEVATSSDIVTETFTIQPKKTSTEVAQTPETKVHETGDQSDSQPINLFATKTYLTTFTYFTTLLQDNKSPSIVVKSRTKVQQNIVTETVDSGLLDTGYLDLLKSSVNDNHDSIIATATLNNGDQMEITAMTSDLIRETESPSVATSFTEVTPSNVITGSTIIFFDEEDQMDSTPSFVQPSFTDSHKDHNLQSKTATPTLSKTAKPSPTSASQTYNTKVTDYDKDQVSIPDIVNGPITSGSSGSVNIFNGFNALGPVINAMADLFHSNFNGKQPNVSAPRPVVHFAPHNPFETQQKEIGTTPRSPVYIPVGGVFDSEPSESQHYDGHNIYPEVNQRTKPLRDRPNIEAALLSGGIPISPGQVITTNSDVIIGKHAVHGPRPPVKPFGKDNVEGMKPPPPPPPPQSSPPKPNWPPRDQERYPSSHVPHRVPSNPEIPRFPPKRDHHIGGGTILAPPPPVRDHYIPLRDRVPPKLNVPHKNYPEIKVDVPTDPDFPYPIDSQNEQSQTLVNLYPGNNKHPKLPQIVSNLPGLKSQGEQNVNYNNKLKQPQTDHQYLKYRPVFKVPKPSFEKHENKDEPSHFINVSVSQQVYKDEKLEENQFNHPLLVNIQPSQVANVVIPHGVSTALVYNGEPEKHNQKGEIFNEPSPYPDVEVGMVGVAGLSTSSENKPPHAAHIPSNAIRMDVPLSPQGIESEVFKVPTNDNNKRRPVTGKRPAANFILEHATGLEYMTPPPPPISALVNYHLGHDIEDQDSESSVNSEYHTDGSGERINQPLKSKPFFDYDGEPAPPKPAIRPDINTSGANGVKYSAINSRPVVLGFENTEKPPPIIKGIPNVNTFGEDSQATVAVGKPTNMTPKDDMDHILIVSDKVDVVGTSHSPFDLNRDQTAPQNQPQHPSAKPPFDNTVYAMNMDEKLPLPTYETPPQLTTYEIPPSSKEEDNTARPINMEIDRDRNSAYQSDAVLGLTPPAATRYPNHDKTTHRPSQSSRRPFPPFRKRPNPPPYKFERPLPTIESRPKKPTFLETERPPLPPVPTEILSPPKPTDDFVRNGNKNRQTTDRNDTKPSATSHESINPILEGSLVVEPPAKPEVIAPESKVVLNNNFKPGGHLNKNKPKYPDSSPLSTKFYTPTLASQDNTRPSTQKPFLVGSETVFPEESLPTSTESLKPTLVVESASPVSPTTFDSSPATQFVIPARATKLHNSIIPFFIRDRPADKHPLGSSPAGNVGNKPTTKTFTVQNIIVSPVATTHVVTHTQTLTVTTTESKIIQSKGQKPSTHTLVVTKTLTSTLLDTVTEIHTLVKPTSILSTVTTTMPQVTTTVFPTITPPHPESTKIVQESDSVTAGTNDNDSILVIMTDKDSQYAPAKYDPDEPPLEIEAPEEEEEVNPNVLLGGFLSHHSSDNECKPDCKATKNERCQKINNIMRCVCRPGFARMFPDRPCKPTYTFRLSIPLERLGPEKITYSPTLLDTNSTDYQALSEATKEGLDRMIMQSEIRDVYHSLQITGFKPDNKEDNAMANFYIQLSENTDEMKLMEMFKKHLMSNNFSIGGTDLHASKEKIEHLRAEDFDECNDTKFHDCSENAQCFNLRGTYTCSCKEGFTDLSHNTLYPGRVCSAEMIGCQRCNFHGNCFTRNEEEELCECFQWYAGQYCQINLKVMLLILSLVGISLMVLLVVCLVLSCMRRRPVRKAAAALRPQGFRFRPPRPSPADKRAMINMDTSSEASMEHTPPPYIKQVALNAQRPRPCRKQSKAPSPPLSFHGTMEQRDRSLTVMIPRAKYRPVPVQPMSTFGPEQKLLKYLTIEKPGSRSNSRKPSSSTNHSHDPPSPKKTQIPSPSRKPSAGALVSAGFEVSATVGRTKEIHECYITEPHTDLGQTGFSTIRTADSSIIVDIPPPPTLEAELLDTSKIDLLTVSEARSYDETTIHPPTKCLQGHYDKHMSDEGHTMVERDIGSTFVMPQSHLYKPDRGNGSDISNFDSL</sequence>
<dbReference type="InterPro" id="IPR031866">
    <property type="entry name" value="DUF4758"/>
</dbReference>
<feature type="signal peptide" evidence="8">
    <location>
        <begin position="1"/>
        <end position="23"/>
    </location>
</feature>